<feature type="compositionally biased region" description="Polar residues" evidence="8">
    <location>
        <begin position="52"/>
        <end position="62"/>
    </location>
</feature>
<evidence type="ECO:0000313" key="10">
    <source>
        <dbReference type="EMBL" id="KAJ6035644.1"/>
    </source>
</evidence>
<evidence type="ECO:0000256" key="7">
    <source>
        <dbReference type="ARBA" id="ARBA00023242"/>
    </source>
</evidence>
<evidence type="ECO:0000256" key="3">
    <source>
        <dbReference type="ARBA" id="ARBA00022833"/>
    </source>
</evidence>
<keyword evidence="6" id="KW-0804">Transcription</keyword>
<dbReference type="SUPFAM" id="SSF57701">
    <property type="entry name" value="Zn2/Cys6 DNA-binding domain"/>
    <property type="match status" value="1"/>
</dbReference>
<keyword evidence="3" id="KW-0862">Zinc</keyword>
<dbReference type="InterPro" id="IPR001138">
    <property type="entry name" value="Zn2Cys6_DnaBD"/>
</dbReference>
<evidence type="ECO:0000256" key="2">
    <source>
        <dbReference type="ARBA" id="ARBA00022723"/>
    </source>
</evidence>
<dbReference type="GO" id="GO:0000981">
    <property type="term" value="F:DNA-binding transcription factor activity, RNA polymerase II-specific"/>
    <property type="evidence" value="ECO:0007669"/>
    <property type="project" value="InterPro"/>
</dbReference>
<dbReference type="CDD" id="cd00067">
    <property type="entry name" value="GAL4"/>
    <property type="match status" value="1"/>
</dbReference>
<dbReference type="GO" id="GO:0005634">
    <property type="term" value="C:nucleus"/>
    <property type="evidence" value="ECO:0007669"/>
    <property type="project" value="UniProtKB-SubCell"/>
</dbReference>
<name>A0AAD6I8I9_PENCN</name>
<dbReference type="GO" id="GO:0045944">
    <property type="term" value="P:positive regulation of transcription by RNA polymerase II"/>
    <property type="evidence" value="ECO:0007669"/>
    <property type="project" value="TreeGrafter"/>
</dbReference>
<dbReference type="Pfam" id="PF00172">
    <property type="entry name" value="Zn_clus"/>
    <property type="match status" value="1"/>
</dbReference>
<feature type="compositionally biased region" description="Polar residues" evidence="8">
    <location>
        <begin position="70"/>
        <end position="82"/>
    </location>
</feature>
<comment type="caution">
    <text evidence="10">The sequence shown here is derived from an EMBL/GenBank/DDBJ whole genome shotgun (WGS) entry which is preliminary data.</text>
</comment>
<dbReference type="PANTHER" id="PTHR47782:SF12">
    <property type="entry name" value="ZN(II)2CYS6 TRANSCRIPTION FACTOR (EUROFUNG)"/>
    <property type="match status" value="1"/>
</dbReference>
<dbReference type="EMBL" id="JAQJZL010000010">
    <property type="protein sequence ID" value="KAJ6035644.1"/>
    <property type="molecule type" value="Genomic_DNA"/>
</dbReference>
<reference evidence="10" key="2">
    <citation type="submission" date="2023-01" db="EMBL/GenBank/DDBJ databases">
        <authorList>
            <person name="Petersen C."/>
        </authorList>
    </citation>
    <scope>NUCLEOTIDE SEQUENCE</scope>
    <source>
        <strain evidence="10">IBT 15450</strain>
    </source>
</reference>
<evidence type="ECO:0000256" key="5">
    <source>
        <dbReference type="ARBA" id="ARBA00023125"/>
    </source>
</evidence>
<organism evidence="10 11">
    <name type="scientific">Penicillium canescens</name>
    <dbReference type="NCBI Taxonomy" id="5083"/>
    <lineage>
        <taxon>Eukaryota</taxon>
        <taxon>Fungi</taxon>
        <taxon>Dikarya</taxon>
        <taxon>Ascomycota</taxon>
        <taxon>Pezizomycotina</taxon>
        <taxon>Eurotiomycetes</taxon>
        <taxon>Eurotiomycetidae</taxon>
        <taxon>Eurotiales</taxon>
        <taxon>Aspergillaceae</taxon>
        <taxon>Penicillium</taxon>
    </lineage>
</organism>
<accession>A0AAD6I8I9</accession>
<comment type="subcellular location">
    <subcellularLocation>
        <location evidence="1">Nucleus</location>
    </subcellularLocation>
</comment>
<dbReference type="InterPro" id="IPR052202">
    <property type="entry name" value="Yeast_MetPath_Reg"/>
</dbReference>
<feature type="compositionally biased region" description="Low complexity" evidence="8">
    <location>
        <begin position="26"/>
        <end position="45"/>
    </location>
</feature>
<feature type="region of interest" description="Disordered" evidence="8">
    <location>
        <begin position="1"/>
        <end position="85"/>
    </location>
</feature>
<evidence type="ECO:0000256" key="1">
    <source>
        <dbReference type="ARBA" id="ARBA00004123"/>
    </source>
</evidence>
<dbReference type="Proteomes" id="UP001219568">
    <property type="component" value="Unassembled WGS sequence"/>
</dbReference>
<keyword evidence="5" id="KW-0238">DNA-binding</keyword>
<keyword evidence="2" id="KW-0479">Metal-binding</keyword>
<dbReference type="PROSITE" id="PS50048">
    <property type="entry name" value="ZN2_CY6_FUNGAL_2"/>
    <property type="match status" value="1"/>
</dbReference>
<reference evidence="10" key="1">
    <citation type="journal article" date="2023" name="IMA Fungus">
        <title>Comparative genomic study of the Penicillium genus elucidates a diverse pangenome and 15 lateral gene transfer events.</title>
        <authorList>
            <person name="Petersen C."/>
            <person name="Sorensen T."/>
            <person name="Nielsen M.R."/>
            <person name="Sondergaard T.E."/>
            <person name="Sorensen J.L."/>
            <person name="Fitzpatrick D.A."/>
            <person name="Frisvad J.C."/>
            <person name="Nielsen K.L."/>
        </authorList>
    </citation>
    <scope>NUCLEOTIDE SEQUENCE</scope>
    <source>
        <strain evidence="10">IBT 15450</strain>
    </source>
</reference>
<dbReference type="GO" id="GO:0008270">
    <property type="term" value="F:zinc ion binding"/>
    <property type="evidence" value="ECO:0007669"/>
    <property type="project" value="InterPro"/>
</dbReference>
<keyword evidence="7" id="KW-0539">Nucleus</keyword>
<keyword evidence="4" id="KW-0805">Transcription regulation</keyword>
<keyword evidence="11" id="KW-1185">Reference proteome</keyword>
<sequence>MAQPPSKRRRVDAAATLSKPFKSPMRRPVPTTTAASPATPVATRALNDAPAQASTPVSNIPTHSLPAEQKATSRPLSTPTRFHSSDPDILALQKQQRAIQSRIASLRTDLDAATQAHQLESSTKDTELEALIVKWRHISQDAADEAFVGAQERVNKMGGMKAWKERSKRDATRWEEYEEEKREIEHVDEEEEEYRDLGGLSEMLQSRKIVHEQGREESSDEEFSMGYMLKTLHIDPKLIGDIACARCFRLKRKCDHAKPSCGECRRKGAECLPARSRKSGDNITIPLDYLRQLEERVAEMDRRSSTIEAHVEMCDAAVQTDYGDLEACNDSSHFLAGQDLNKDNDASLMLLSGLQSPNQRFARSPPSFSPDTLSFLTSATFDFPWMDTTPSYSLTDSLTWLKEQYTNVYFSVTHREWPFLNETAWKSWHNEVIIDGQDEWRQFFLNIVYAIGASLCSTIQRDPSHSTRSKEFYASAMRYYPHVVGHSSMVLQVQASLLMILYALHSPSSEEITTSVSSIVPFCTAAMAEIRKHASICRDNGSMTETDEVLSEKMFITCYMLNEIIVSGWDRPVSAAYRVVDDDMCILGDTLQPPQDINPALTHLFRLRKIQASIRRSKENWPQSPLIKHDTSHNSSSSFKSALDIWRQDIPRYGSNNVQYGYLHPIWMRKLYDYSLLILMEEKRNFVEDGVEEFLAAVVDVCLNFRLFQEEGHVMCYTWSALVFQFRAGTMLLYISWATKSMTDTRKAIDACAMNLAGFVDRWTDAMPYMRVYEFLRQKVMWKAGIGEVETDNMVLLEEAELHLEQLKKGYLHRAVLGMVEDIMFGGSIQVFPEEV</sequence>
<dbReference type="GO" id="GO:0043565">
    <property type="term" value="F:sequence-specific DNA binding"/>
    <property type="evidence" value="ECO:0007669"/>
    <property type="project" value="TreeGrafter"/>
</dbReference>
<dbReference type="CDD" id="cd12148">
    <property type="entry name" value="fungal_TF_MHR"/>
    <property type="match status" value="1"/>
</dbReference>
<proteinExistence type="predicted"/>
<dbReference type="InterPro" id="IPR036864">
    <property type="entry name" value="Zn2-C6_fun-type_DNA-bd_sf"/>
</dbReference>
<dbReference type="Gene3D" id="6.10.140.1020">
    <property type="match status" value="1"/>
</dbReference>
<evidence type="ECO:0000256" key="6">
    <source>
        <dbReference type="ARBA" id="ARBA00023163"/>
    </source>
</evidence>
<dbReference type="Gene3D" id="4.10.240.10">
    <property type="entry name" value="Zn(2)-C6 fungal-type DNA-binding domain"/>
    <property type="match status" value="1"/>
</dbReference>
<evidence type="ECO:0000256" key="8">
    <source>
        <dbReference type="SAM" id="MobiDB-lite"/>
    </source>
</evidence>
<evidence type="ECO:0000256" key="4">
    <source>
        <dbReference type="ARBA" id="ARBA00023015"/>
    </source>
</evidence>
<gene>
    <name evidence="10" type="ORF">N7460_009819</name>
</gene>
<evidence type="ECO:0000259" key="9">
    <source>
        <dbReference type="PROSITE" id="PS50048"/>
    </source>
</evidence>
<feature type="compositionally biased region" description="Basic residues" evidence="8">
    <location>
        <begin position="1"/>
        <end position="10"/>
    </location>
</feature>
<dbReference type="AlphaFoldDB" id="A0AAD6I8I9"/>
<evidence type="ECO:0000313" key="11">
    <source>
        <dbReference type="Proteomes" id="UP001219568"/>
    </source>
</evidence>
<protein>
    <recommendedName>
        <fullName evidence="9">Zn(2)-C6 fungal-type domain-containing protein</fullName>
    </recommendedName>
</protein>
<feature type="domain" description="Zn(2)-C6 fungal-type" evidence="9">
    <location>
        <begin position="243"/>
        <end position="271"/>
    </location>
</feature>
<dbReference type="PANTHER" id="PTHR47782">
    <property type="entry name" value="ZN(II)2CYS6 TRANSCRIPTION FACTOR (EUROFUNG)-RELATED"/>
    <property type="match status" value="1"/>
</dbReference>